<dbReference type="PROSITE" id="PS51199">
    <property type="entry name" value="SF4_HELICASE"/>
    <property type="match status" value="1"/>
</dbReference>
<dbReference type="GO" id="GO:0006269">
    <property type="term" value="P:DNA replication, synthesis of primer"/>
    <property type="evidence" value="ECO:0007669"/>
    <property type="project" value="UniProtKB-UniRule"/>
</dbReference>
<feature type="domain" description="RecA family profile 1" evidence="13">
    <location>
        <begin position="178"/>
        <end position="361"/>
    </location>
</feature>
<dbReference type="InterPro" id="IPR027417">
    <property type="entry name" value="P-loop_NTPase"/>
</dbReference>
<comment type="similarity">
    <text evidence="1 12">Belongs to the helicase family. DnaB subfamily.</text>
</comment>
<dbReference type="NCBIfam" id="TIGR00665">
    <property type="entry name" value="DnaB"/>
    <property type="match status" value="1"/>
</dbReference>
<keyword evidence="7 12" id="KW-0067">ATP-binding</keyword>
<accession>A0A1G7L0L7</accession>
<evidence type="ECO:0000256" key="1">
    <source>
        <dbReference type="ARBA" id="ARBA00008428"/>
    </source>
</evidence>
<keyword evidence="6 12" id="KW-0347">Helicase</keyword>
<dbReference type="FunFam" id="3.40.50.300:FF:000076">
    <property type="entry name" value="Replicative DNA helicase"/>
    <property type="match status" value="1"/>
</dbReference>
<evidence type="ECO:0000313" key="15">
    <source>
        <dbReference type="EMBL" id="SDF42886.1"/>
    </source>
</evidence>
<dbReference type="Proteomes" id="UP000243333">
    <property type="component" value="Unassembled WGS sequence"/>
</dbReference>
<dbReference type="InterPro" id="IPR020588">
    <property type="entry name" value="RecA_ATP-bd"/>
</dbReference>
<dbReference type="RefSeq" id="WP_093689679.1">
    <property type="nucleotide sequence ID" value="NZ_FNBU01000010.1"/>
</dbReference>
<evidence type="ECO:0000259" key="14">
    <source>
        <dbReference type="PROSITE" id="PS51199"/>
    </source>
</evidence>
<evidence type="ECO:0000256" key="3">
    <source>
        <dbReference type="ARBA" id="ARBA00022705"/>
    </source>
</evidence>
<keyword evidence="9" id="KW-0413">Isomerase</keyword>
<dbReference type="SUPFAM" id="SSF52540">
    <property type="entry name" value="P-loop containing nucleoside triphosphate hydrolases"/>
    <property type="match status" value="1"/>
</dbReference>
<dbReference type="FunFam" id="1.10.860.10:FF:000001">
    <property type="entry name" value="Replicative DNA helicase"/>
    <property type="match status" value="1"/>
</dbReference>
<dbReference type="InterPro" id="IPR007693">
    <property type="entry name" value="DNA_helicase_DnaB-like_N"/>
</dbReference>
<dbReference type="InterPro" id="IPR036185">
    <property type="entry name" value="DNA_heli_DnaB-like_N_sf"/>
</dbReference>
<dbReference type="Gene3D" id="1.10.860.10">
    <property type="entry name" value="DNAb Helicase, Chain A"/>
    <property type="match status" value="1"/>
</dbReference>
<dbReference type="Gene3D" id="3.40.50.300">
    <property type="entry name" value="P-loop containing nucleotide triphosphate hydrolases"/>
    <property type="match status" value="1"/>
</dbReference>
<keyword evidence="8 12" id="KW-0238">DNA-binding</keyword>
<keyword evidence="16" id="KW-1185">Reference proteome</keyword>
<dbReference type="GO" id="GO:0005524">
    <property type="term" value="F:ATP binding"/>
    <property type="evidence" value="ECO:0007669"/>
    <property type="project" value="UniProtKB-UniRule"/>
</dbReference>
<dbReference type="GO" id="GO:0005829">
    <property type="term" value="C:cytosol"/>
    <property type="evidence" value="ECO:0007669"/>
    <property type="project" value="TreeGrafter"/>
</dbReference>
<dbReference type="EC" id="5.6.2.3" evidence="11 12"/>
<evidence type="ECO:0000256" key="7">
    <source>
        <dbReference type="ARBA" id="ARBA00022840"/>
    </source>
</evidence>
<evidence type="ECO:0000256" key="12">
    <source>
        <dbReference type="RuleBase" id="RU362085"/>
    </source>
</evidence>
<comment type="catalytic activity">
    <reaction evidence="10 12">
        <text>ATP + H2O = ADP + phosphate + H(+)</text>
        <dbReference type="Rhea" id="RHEA:13065"/>
        <dbReference type="ChEBI" id="CHEBI:15377"/>
        <dbReference type="ChEBI" id="CHEBI:15378"/>
        <dbReference type="ChEBI" id="CHEBI:30616"/>
        <dbReference type="ChEBI" id="CHEBI:43474"/>
        <dbReference type="ChEBI" id="CHEBI:456216"/>
        <dbReference type="EC" id="5.6.2.3"/>
    </reaction>
</comment>
<comment type="function">
    <text evidence="12">The main replicative DNA helicase, it participates in initiation and elongation during chromosome replication. Travels ahead of the DNA replisome, separating dsDNA into templates for DNA synthesis. A processive ATP-dependent 5'-3' DNA helicase it has DNA-dependent ATPase activity.</text>
</comment>
<dbReference type="STRING" id="1123285.SAMN05660235_01565"/>
<evidence type="ECO:0000256" key="4">
    <source>
        <dbReference type="ARBA" id="ARBA00022741"/>
    </source>
</evidence>
<dbReference type="PANTHER" id="PTHR30153:SF2">
    <property type="entry name" value="REPLICATIVE DNA HELICASE"/>
    <property type="match status" value="1"/>
</dbReference>
<dbReference type="PANTHER" id="PTHR30153">
    <property type="entry name" value="REPLICATIVE DNA HELICASE DNAB"/>
    <property type="match status" value="1"/>
</dbReference>
<sequence length="444" mass="49791">MLDRIPPQNVEAEQAVLGAMLIEREAISKVAEFLRPDDFYREAHRLIYQAILNLFNRNEAVDIVTVTEVLRKEEKLEGAGGISYITSLANSVPTAANVVYHAKIVEEKALLRQLINTATQIAGMGYEANEEVAAILDRAEKMILEVSNRKVGRDFTPIKAIIFDAFAKIEELYATRGGITGIPTGFKDLDRLTSGLQPSDLILIAARPSMGKTAFTLNIAQHVAIREKKTVAFFSLEMSKEQLVQRMLCAEAAIDAQRLRTGELEDHDWKKLVLAADKLAAAPIFIDDTPGITVLEMRTKARRLKIEHDLKLIIIDYLQLMQGSSGPSRSENRQQEISEISRSLKALARELNVPVIALSQLSRGVEARQSKKPMLSDLRESGSLEQDADIVAFLYREDYYNPDTDKKNITEVIVAKHRNGPVDTVQLFFHKQFTKFIDLTTRTD</sequence>
<evidence type="ECO:0000313" key="16">
    <source>
        <dbReference type="Proteomes" id="UP000243333"/>
    </source>
</evidence>
<proteinExistence type="inferred from homology"/>
<dbReference type="InterPro" id="IPR007694">
    <property type="entry name" value="DNA_helicase_DnaB-like_C"/>
</dbReference>
<keyword evidence="3 12" id="KW-0235">DNA replication</keyword>
<dbReference type="GO" id="GO:0043139">
    <property type="term" value="F:5'-3' DNA helicase activity"/>
    <property type="evidence" value="ECO:0007669"/>
    <property type="project" value="UniProtKB-EC"/>
</dbReference>
<evidence type="ECO:0000256" key="8">
    <source>
        <dbReference type="ARBA" id="ARBA00023125"/>
    </source>
</evidence>
<organism evidence="15 16">
    <name type="scientific">Sporolituus thermophilus DSM 23256</name>
    <dbReference type="NCBI Taxonomy" id="1123285"/>
    <lineage>
        <taxon>Bacteria</taxon>
        <taxon>Bacillati</taxon>
        <taxon>Bacillota</taxon>
        <taxon>Negativicutes</taxon>
        <taxon>Selenomonadales</taxon>
        <taxon>Sporomusaceae</taxon>
        <taxon>Sporolituus</taxon>
    </lineage>
</organism>
<dbReference type="Pfam" id="PF00772">
    <property type="entry name" value="DnaB"/>
    <property type="match status" value="1"/>
</dbReference>
<dbReference type="AlphaFoldDB" id="A0A1G7L0L7"/>
<evidence type="ECO:0000256" key="5">
    <source>
        <dbReference type="ARBA" id="ARBA00022801"/>
    </source>
</evidence>
<keyword evidence="4 12" id="KW-0547">Nucleotide-binding</keyword>
<evidence type="ECO:0000256" key="6">
    <source>
        <dbReference type="ARBA" id="ARBA00022806"/>
    </source>
</evidence>
<dbReference type="GO" id="GO:0016887">
    <property type="term" value="F:ATP hydrolysis activity"/>
    <property type="evidence" value="ECO:0007669"/>
    <property type="project" value="RHEA"/>
</dbReference>
<dbReference type="SUPFAM" id="SSF48024">
    <property type="entry name" value="N-terminal domain of DnaB helicase"/>
    <property type="match status" value="1"/>
</dbReference>
<dbReference type="CDD" id="cd00984">
    <property type="entry name" value="DnaB_C"/>
    <property type="match status" value="1"/>
</dbReference>
<dbReference type="InterPro" id="IPR016136">
    <property type="entry name" value="DNA_helicase_N/primase_C"/>
</dbReference>
<evidence type="ECO:0000259" key="13">
    <source>
        <dbReference type="PROSITE" id="PS50162"/>
    </source>
</evidence>
<dbReference type="EMBL" id="FNBU01000010">
    <property type="protein sequence ID" value="SDF42886.1"/>
    <property type="molecule type" value="Genomic_DNA"/>
</dbReference>
<name>A0A1G7L0L7_9FIRM</name>
<dbReference type="NCBIfam" id="NF004384">
    <property type="entry name" value="PRK05748.1"/>
    <property type="match status" value="1"/>
</dbReference>
<evidence type="ECO:0000256" key="2">
    <source>
        <dbReference type="ARBA" id="ARBA00022515"/>
    </source>
</evidence>
<evidence type="ECO:0000256" key="10">
    <source>
        <dbReference type="ARBA" id="ARBA00048954"/>
    </source>
</evidence>
<keyword evidence="5 12" id="KW-0378">Hydrolase</keyword>
<dbReference type="Pfam" id="PF03796">
    <property type="entry name" value="DnaB_C"/>
    <property type="match status" value="1"/>
</dbReference>
<gene>
    <name evidence="15" type="ORF">SAMN05660235_01565</name>
</gene>
<keyword evidence="2 12" id="KW-0639">Primosome</keyword>
<dbReference type="GO" id="GO:0042802">
    <property type="term" value="F:identical protein binding"/>
    <property type="evidence" value="ECO:0007669"/>
    <property type="project" value="UniProtKB-ARBA"/>
</dbReference>
<dbReference type="GO" id="GO:0006281">
    <property type="term" value="P:DNA repair"/>
    <property type="evidence" value="ECO:0007669"/>
    <property type="project" value="InterPro"/>
</dbReference>
<feature type="domain" description="SF4 helicase" evidence="14">
    <location>
        <begin position="175"/>
        <end position="443"/>
    </location>
</feature>
<dbReference type="GO" id="GO:0003677">
    <property type="term" value="F:DNA binding"/>
    <property type="evidence" value="ECO:0007669"/>
    <property type="project" value="UniProtKB-UniRule"/>
</dbReference>
<reference evidence="16" key="1">
    <citation type="submission" date="2016-10" db="EMBL/GenBank/DDBJ databases">
        <authorList>
            <person name="Varghese N."/>
            <person name="Submissions S."/>
        </authorList>
    </citation>
    <scope>NUCLEOTIDE SEQUENCE [LARGE SCALE GENOMIC DNA]</scope>
    <source>
        <strain evidence="16">DSM 23256</strain>
    </source>
</reference>
<evidence type="ECO:0000256" key="11">
    <source>
        <dbReference type="NCBIfam" id="TIGR00665"/>
    </source>
</evidence>
<dbReference type="PROSITE" id="PS50162">
    <property type="entry name" value="RECA_2"/>
    <property type="match status" value="1"/>
</dbReference>
<dbReference type="GO" id="GO:1990077">
    <property type="term" value="C:primosome complex"/>
    <property type="evidence" value="ECO:0007669"/>
    <property type="project" value="UniProtKB-UniRule"/>
</dbReference>
<dbReference type="GO" id="GO:0140664">
    <property type="term" value="F:ATP-dependent DNA damage sensor activity"/>
    <property type="evidence" value="ECO:0007669"/>
    <property type="project" value="InterPro"/>
</dbReference>
<evidence type="ECO:0000256" key="9">
    <source>
        <dbReference type="ARBA" id="ARBA00023235"/>
    </source>
</evidence>
<dbReference type="InterPro" id="IPR007692">
    <property type="entry name" value="DNA_helicase_DnaB"/>
</dbReference>
<protein>
    <recommendedName>
        <fullName evidence="11 12">Replicative DNA helicase</fullName>
        <ecNumber evidence="11 12">5.6.2.3</ecNumber>
    </recommendedName>
</protein>
<dbReference type="OrthoDB" id="9773982at2"/>